<accession>A0A316ACQ3</accession>
<dbReference type="PANTHER" id="PTHR37826:SF3">
    <property type="entry name" value="J DOMAIN-CONTAINING PROTEIN"/>
    <property type="match status" value="1"/>
</dbReference>
<dbReference type="RefSeq" id="WP_109676956.1">
    <property type="nucleotide sequence ID" value="NZ_QGDT01000013.1"/>
</dbReference>
<feature type="transmembrane region" description="Helical" evidence="1">
    <location>
        <begin position="337"/>
        <end position="355"/>
    </location>
</feature>
<keyword evidence="1" id="KW-1133">Transmembrane helix</keyword>
<dbReference type="Proteomes" id="UP000245880">
    <property type="component" value="Unassembled WGS sequence"/>
</dbReference>
<dbReference type="Gene3D" id="2.20.28.30">
    <property type="entry name" value="RNA polymerase ii, chain L"/>
    <property type="match status" value="1"/>
</dbReference>
<comment type="caution">
    <text evidence="2">The sequence shown here is derived from an EMBL/GenBank/DDBJ whole genome shotgun (WGS) entry which is preliminary data.</text>
</comment>
<sequence length="357" mass="41291">MAEIQEFPCPNCGSELNFDSESIQLKCLHCHSKFPIETSTHIIEEKPIEELRKWFKSPNKELKQIAYACKKCGQTTFINNNEVFFECKDCGNNAMNTEAYGFNPISPSSIIPFSISKSEAQDAFTKWISKGFWYDSDLKDLSITDSLEGHYIPFWTFDANTYNQWSGEAGTYYFEQQAYTDSKGKRATRSVRKTRWRYRQGNFTHFFDDVLISGNDSISQNFVQQVYPYHLQELKPLNEKYILGWKAKSYEKSVEQCYHMAKEHMNGQIYNMSANYLKGDTYRNLRVNTNFTEESFKLIVLPLWLCTYLFKGKAYHFIINGQTGKIYGDKPLNKVKIGLAILLAILIIIAIAVLSKG</sequence>
<keyword evidence="1" id="KW-0472">Membrane</keyword>
<dbReference type="AlphaFoldDB" id="A0A316ACQ3"/>
<evidence type="ECO:0000313" key="3">
    <source>
        <dbReference type="Proteomes" id="UP000245880"/>
    </source>
</evidence>
<organism evidence="2 3">
    <name type="scientific">Dyadobacter jejuensis</name>
    <dbReference type="NCBI Taxonomy" id="1082580"/>
    <lineage>
        <taxon>Bacteria</taxon>
        <taxon>Pseudomonadati</taxon>
        <taxon>Bacteroidota</taxon>
        <taxon>Cytophagia</taxon>
        <taxon>Cytophagales</taxon>
        <taxon>Spirosomataceae</taxon>
        <taxon>Dyadobacter</taxon>
    </lineage>
</organism>
<keyword evidence="3" id="KW-1185">Reference proteome</keyword>
<dbReference type="PANTHER" id="PTHR37826">
    <property type="entry name" value="FLOTILLIN BAND_7_5 DOMAIN PROTEIN"/>
    <property type="match status" value="1"/>
</dbReference>
<proteinExistence type="predicted"/>
<protein>
    <recommendedName>
        <fullName evidence="4">Replication restart DNA helicase PriA</fullName>
    </recommendedName>
</protein>
<dbReference type="OrthoDB" id="3182597at2"/>
<keyword evidence="1" id="KW-0812">Transmembrane</keyword>
<reference evidence="2 3" key="1">
    <citation type="submission" date="2018-03" db="EMBL/GenBank/DDBJ databases">
        <title>Genomic Encyclopedia of Archaeal and Bacterial Type Strains, Phase II (KMG-II): from individual species to whole genera.</title>
        <authorList>
            <person name="Goeker M."/>
        </authorList>
    </citation>
    <scope>NUCLEOTIDE SEQUENCE [LARGE SCALE GENOMIC DNA]</scope>
    <source>
        <strain evidence="2 3">DSM 100346</strain>
    </source>
</reference>
<name>A0A316ACQ3_9BACT</name>
<evidence type="ECO:0000256" key="1">
    <source>
        <dbReference type="SAM" id="Phobius"/>
    </source>
</evidence>
<dbReference type="EMBL" id="QGDT01000013">
    <property type="protein sequence ID" value="PWJ55535.1"/>
    <property type="molecule type" value="Genomic_DNA"/>
</dbReference>
<evidence type="ECO:0008006" key="4">
    <source>
        <dbReference type="Google" id="ProtNLM"/>
    </source>
</evidence>
<gene>
    <name evidence="2" type="ORF">CLV98_11311</name>
</gene>
<evidence type="ECO:0000313" key="2">
    <source>
        <dbReference type="EMBL" id="PWJ55535.1"/>
    </source>
</evidence>